<dbReference type="GO" id="GO:0043124">
    <property type="term" value="P:negative regulation of canonical NF-kappaB signal transduction"/>
    <property type="evidence" value="ECO:0007669"/>
    <property type="project" value="InterPro"/>
</dbReference>
<name>A0A5C3KRB8_COPMA</name>
<evidence type="ECO:0000256" key="1">
    <source>
        <dbReference type="ARBA" id="ARBA00004123"/>
    </source>
</evidence>
<feature type="compositionally biased region" description="Basic and acidic residues" evidence="6">
    <location>
        <begin position="193"/>
        <end position="217"/>
    </location>
</feature>
<gene>
    <name evidence="7" type="ORF">FA15DRAFT_670755</name>
</gene>
<reference evidence="7 8" key="1">
    <citation type="journal article" date="2019" name="Nat. Ecol. Evol.">
        <title>Megaphylogeny resolves global patterns of mushroom evolution.</title>
        <authorList>
            <person name="Varga T."/>
            <person name="Krizsan K."/>
            <person name="Foldi C."/>
            <person name="Dima B."/>
            <person name="Sanchez-Garcia M."/>
            <person name="Sanchez-Ramirez S."/>
            <person name="Szollosi G.J."/>
            <person name="Szarkandi J.G."/>
            <person name="Papp V."/>
            <person name="Albert L."/>
            <person name="Andreopoulos W."/>
            <person name="Angelini C."/>
            <person name="Antonin V."/>
            <person name="Barry K.W."/>
            <person name="Bougher N.L."/>
            <person name="Buchanan P."/>
            <person name="Buyck B."/>
            <person name="Bense V."/>
            <person name="Catcheside P."/>
            <person name="Chovatia M."/>
            <person name="Cooper J."/>
            <person name="Damon W."/>
            <person name="Desjardin D."/>
            <person name="Finy P."/>
            <person name="Geml J."/>
            <person name="Haridas S."/>
            <person name="Hughes K."/>
            <person name="Justo A."/>
            <person name="Karasinski D."/>
            <person name="Kautmanova I."/>
            <person name="Kiss B."/>
            <person name="Kocsube S."/>
            <person name="Kotiranta H."/>
            <person name="LaButti K.M."/>
            <person name="Lechner B.E."/>
            <person name="Liimatainen K."/>
            <person name="Lipzen A."/>
            <person name="Lukacs Z."/>
            <person name="Mihaltcheva S."/>
            <person name="Morgado L.N."/>
            <person name="Niskanen T."/>
            <person name="Noordeloos M.E."/>
            <person name="Ohm R.A."/>
            <person name="Ortiz-Santana B."/>
            <person name="Ovrebo C."/>
            <person name="Racz N."/>
            <person name="Riley R."/>
            <person name="Savchenko A."/>
            <person name="Shiryaev A."/>
            <person name="Soop K."/>
            <person name="Spirin V."/>
            <person name="Szebenyi C."/>
            <person name="Tomsovsky M."/>
            <person name="Tulloss R.E."/>
            <person name="Uehling J."/>
            <person name="Grigoriev I.V."/>
            <person name="Vagvolgyi C."/>
            <person name="Papp T."/>
            <person name="Martin F.M."/>
            <person name="Miettinen O."/>
            <person name="Hibbett D.S."/>
            <person name="Nagy L.G."/>
        </authorList>
    </citation>
    <scope>NUCLEOTIDE SEQUENCE [LARGE SCALE GENOMIC DNA]</scope>
    <source>
        <strain evidence="7 8">CBS 121175</strain>
    </source>
</reference>
<feature type="compositionally biased region" description="Basic and acidic residues" evidence="6">
    <location>
        <begin position="1"/>
        <end position="20"/>
    </location>
</feature>
<feature type="compositionally biased region" description="Basic and acidic residues" evidence="6">
    <location>
        <begin position="78"/>
        <end position="97"/>
    </location>
</feature>
<dbReference type="OrthoDB" id="412109at2759"/>
<evidence type="ECO:0000256" key="2">
    <source>
        <dbReference type="ARBA" id="ARBA00022553"/>
    </source>
</evidence>
<organism evidence="7 8">
    <name type="scientific">Coprinopsis marcescibilis</name>
    <name type="common">Agaric fungus</name>
    <name type="synonym">Psathyrella marcescibilis</name>
    <dbReference type="NCBI Taxonomy" id="230819"/>
    <lineage>
        <taxon>Eukaryota</taxon>
        <taxon>Fungi</taxon>
        <taxon>Dikarya</taxon>
        <taxon>Basidiomycota</taxon>
        <taxon>Agaricomycotina</taxon>
        <taxon>Agaricomycetes</taxon>
        <taxon>Agaricomycetidae</taxon>
        <taxon>Agaricales</taxon>
        <taxon>Agaricineae</taxon>
        <taxon>Psathyrellaceae</taxon>
        <taxon>Coprinopsis</taxon>
    </lineage>
</organism>
<feature type="region of interest" description="Disordered" evidence="6">
    <location>
        <begin position="193"/>
        <end position="228"/>
    </location>
</feature>
<accession>A0A5C3KRB8</accession>
<protein>
    <submittedName>
        <fullName evidence="7">Uncharacterized protein</fullName>
    </submittedName>
</protein>
<evidence type="ECO:0000256" key="6">
    <source>
        <dbReference type="SAM" id="MobiDB-lite"/>
    </source>
</evidence>
<evidence type="ECO:0000256" key="3">
    <source>
        <dbReference type="ARBA" id="ARBA00022737"/>
    </source>
</evidence>
<dbReference type="PANTHER" id="PTHR15263:SF1">
    <property type="entry name" value="NF-KAPPA-B INHIBITOR-LIKE PROTEIN 1"/>
    <property type="match status" value="1"/>
</dbReference>
<dbReference type="EMBL" id="ML210224">
    <property type="protein sequence ID" value="TFK23150.1"/>
    <property type="molecule type" value="Genomic_DNA"/>
</dbReference>
<dbReference type="PANTHER" id="PTHR15263">
    <property type="entry name" value="I-KAPPA-B-LIKE PROTEIN IKBL"/>
    <property type="match status" value="1"/>
</dbReference>
<dbReference type="Proteomes" id="UP000307440">
    <property type="component" value="Unassembled WGS sequence"/>
</dbReference>
<keyword evidence="8" id="KW-1185">Reference proteome</keyword>
<dbReference type="AlphaFoldDB" id="A0A5C3KRB8"/>
<dbReference type="GO" id="GO:0005634">
    <property type="term" value="C:nucleus"/>
    <property type="evidence" value="ECO:0007669"/>
    <property type="project" value="UniProtKB-SubCell"/>
</dbReference>
<comment type="subcellular location">
    <subcellularLocation>
        <location evidence="1">Nucleus</location>
    </subcellularLocation>
</comment>
<sequence length="365" mass="42942">MNKLRFKETGENATTDEQKHHDRRKEKRKRHRGDTPHGTSSKRHHHREQDIHRKWASSDDDEWPSKEGSKSTKHRKNTSKDGCNRAEKPDNDTLRAELEEETFRAKMFDALGDDERLDGLEARLNDFAHVPDRWRSAAMGSTSTDLYDEDEFLQLDPTTLDDDEYAEWVRLGMYRKTHAAENEERLRRKAAAAERRAAEKARRKEARQLEKEEEEARRRRKRERSAIQMEQARDEYQMRWKVLLAEANDNDPSSKRVLRFHDIPWPIAAAYEVGSSKQRSQLSEGAKAVLKTEHFTQEAISAFLLPSTDEEKPARKERLRESFLRFHPDKFEGRFLRRVAKEDEELVQETIGQVSRALNNLLENL</sequence>
<keyword evidence="4" id="KW-0040">ANK repeat</keyword>
<evidence type="ECO:0000256" key="4">
    <source>
        <dbReference type="ARBA" id="ARBA00023043"/>
    </source>
</evidence>
<proteinExistence type="predicted"/>
<evidence type="ECO:0000313" key="7">
    <source>
        <dbReference type="EMBL" id="TFK23150.1"/>
    </source>
</evidence>
<dbReference type="STRING" id="230819.A0A5C3KRB8"/>
<feature type="compositionally biased region" description="Basic residues" evidence="6">
    <location>
        <begin position="21"/>
        <end position="32"/>
    </location>
</feature>
<dbReference type="InterPro" id="IPR038753">
    <property type="entry name" value="NFKBIL1"/>
</dbReference>
<evidence type="ECO:0000256" key="5">
    <source>
        <dbReference type="ARBA" id="ARBA00023242"/>
    </source>
</evidence>
<feature type="region of interest" description="Disordered" evidence="6">
    <location>
        <begin position="1"/>
        <end position="97"/>
    </location>
</feature>
<feature type="compositionally biased region" description="Basic and acidic residues" evidence="6">
    <location>
        <begin position="47"/>
        <end position="70"/>
    </location>
</feature>
<keyword evidence="2" id="KW-0597">Phosphoprotein</keyword>
<evidence type="ECO:0000313" key="8">
    <source>
        <dbReference type="Proteomes" id="UP000307440"/>
    </source>
</evidence>
<keyword evidence="5" id="KW-0539">Nucleus</keyword>
<keyword evidence="3" id="KW-0677">Repeat</keyword>